<dbReference type="SUPFAM" id="SSF52172">
    <property type="entry name" value="CheY-like"/>
    <property type="match status" value="1"/>
</dbReference>
<dbReference type="PANTHER" id="PTHR43214:SF41">
    <property type="entry name" value="NITRATE_NITRITE RESPONSE REGULATOR PROTEIN NARP"/>
    <property type="match status" value="1"/>
</dbReference>
<feature type="domain" description="Response regulatory" evidence="5">
    <location>
        <begin position="5"/>
        <end position="116"/>
    </location>
</feature>
<dbReference type="EMBL" id="JBHSBC010000032">
    <property type="protein sequence ID" value="MFC3984022.1"/>
    <property type="molecule type" value="Genomic_DNA"/>
</dbReference>
<evidence type="ECO:0000313" key="7">
    <source>
        <dbReference type="Proteomes" id="UP001595698"/>
    </source>
</evidence>
<evidence type="ECO:0000256" key="3">
    <source>
        <dbReference type="ARBA" id="ARBA00023163"/>
    </source>
</evidence>
<dbReference type="InterPro" id="IPR036388">
    <property type="entry name" value="WH-like_DNA-bd_sf"/>
</dbReference>
<proteinExistence type="predicted"/>
<accession>A0ABV8F9M3</accession>
<evidence type="ECO:0000256" key="1">
    <source>
        <dbReference type="ARBA" id="ARBA00023015"/>
    </source>
</evidence>
<keyword evidence="7" id="KW-1185">Reference proteome</keyword>
<keyword evidence="4" id="KW-0597">Phosphoprotein</keyword>
<dbReference type="PROSITE" id="PS50110">
    <property type="entry name" value="RESPONSE_REGULATORY"/>
    <property type="match status" value="1"/>
</dbReference>
<dbReference type="SUPFAM" id="SSF46894">
    <property type="entry name" value="C-terminal effector domain of the bipartite response regulators"/>
    <property type="match status" value="1"/>
</dbReference>
<evidence type="ECO:0000259" key="5">
    <source>
        <dbReference type="PROSITE" id="PS50110"/>
    </source>
</evidence>
<evidence type="ECO:0000313" key="6">
    <source>
        <dbReference type="EMBL" id="MFC3984022.1"/>
    </source>
</evidence>
<dbReference type="PANTHER" id="PTHR43214">
    <property type="entry name" value="TWO-COMPONENT RESPONSE REGULATOR"/>
    <property type="match status" value="1"/>
</dbReference>
<evidence type="ECO:0000256" key="2">
    <source>
        <dbReference type="ARBA" id="ARBA00023125"/>
    </source>
</evidence>
<keyword evidence="2" id="KW-0238">DNA-binding</keyword>
<comment type="caution">
    <text evidence="6">The sequence shown here is derived from an EMBL/GenBank/DDBJ whole genome shotgun (WGS) entry which is preliminary data.</text>
</comment>
<keyword evidence="1" id="KW-0805">Transcription regulation</keyword>
<dbReference type="InterPro" id="IPR001789">
    <property type="entry name" value="Sig_transdc_resp-reg_receiver"/>
</dbReference>
<dbReference type="SMART" id="SM00448">
    <property type="entry name" value="REC"/>
    <property type="match status" value="1"/>
</dbReference>
<evidence type="ECO:0000256" key="4">
    <source>
        <dbReference type="PROSITE-ProRule" id="PRU00169"/>
    </source>
</evidence>
<dbReference type="Gene3D" id="1.10.10.10">
    <property type="entry name" value="Winged helix-like DNA-binding domain superfamily/Winged helix DNA-binding domain"/>
    <property type="match status" value="1"/>
</dbReference>
<name>A0ABV8F9M3_9ACTN</name>
<dbReference type="RefSeq" id="WP_386193514.1">
    <property type="nucleotide sequence ID" value="NZ_JBHSBC010000032.1"/>
</dbReference>
<protein>
    <submittedName>
        <fullName evidence="6">Response regulator</fullName>
    </submittedName>
</protein>
<dbReference type="Proteomes" id="UP001595698">
    <property type="component" value="Unassembled WGS sequence"/>
</dbReference>
<dbReference type="InterPro" id="IPR016032">
    <property type="entry name" value="Sig_transdc_resp-reg_C-effctor"/>
</dbReference>
<dbReference type="InterPro" id="IPR039420">
    <property type="entry name" value="WalR-like"/>
</dbReference>
<gene>
    <name evidence="6" type="ORF">ACFOYY_28085</name>
</gene>
<feature type="modified residue" description="4-aspartylphosphate" evidence="4">
    <location>
        <position position="52"/>
    </location>
</feature>
<sequence>MSRARVGIVDDHPIVSYPLADALRRAGHTVLEPVTAVESLPEGGPGDVAVCDHSLPEGRSGAEAVAHLTSRGWRVLATSGVAGRAQVLDVVAAGAWGYVEKRFTTHAEYVHAVGLVSAGRHHVSPLLAALLLDDAAARPLGAGDLSARQRTALRALAEGDGHEEVLAALGNLSGNVSGPVSETVSGTGEAELEAALAGAFALTARRRRINRLSPRELDVVAVVGCRGLGLKETARELGIRPGTVADHLEAAKRKYLASHPGEKDLSPRAAALRWAMELRLC</sequence>
<organism evidence="6 7">
    <name type="scientific">Streptosporangium jomthongense</name>
    <dbReference type="NCBI Taxonomy" id="1193683"/>
    <lineage>
        <taxon>Bacteria</taxon>
        <taxon>Bacillati</taxon>
        <taxon>Actinomycetota</taxon>
        <taxon>Actinomycetes</taxon>
        <taxon>Streptosporangiales</taxon>
        <taxon>Streptosporangiaceae</taxon>
        <taxon>Streptosporangium</taxon>
    </lineage>
</organism>
<dbReference type="Pfam" id="PF00072">
    <property type="entry name" value="Response_reg"/>
    <property type="match status" value="1"/>
</dbReference>
<dbReference type="Gene3D" id="3.40.50.2300">
    <property type="match status" value="1"/>
</dbReference>
<keyword evidence="3" id="KW-0804">Transcription</keyword>
<reference evidence="7" key="1">
    <citation type="journal article" date="2019" name="Int. J. Syst. Evol. Microbiol.">
        <title>The Global Catalogue of Microorganisms (GCM) 10K type strain sequencing project: providing services to taxonomists for standard genome sequencing and annotation.</title>
        <authorList>
            <consortium name="The Broad Institute Genomics Platform"/>
            <consortium name="The Broad Institute Genome Sequencing Center for Infectious Disease"/>
            <person name="Wu L."/>
            <person name="Ma J."/>
        </authorList>
    </citation>
    <scope>NUCLEOTIDE SEQUENCE [LARGE SCALE GENOMIC DNA]</scope>
    <source>
        <strain evidence="7">TBRC 7912</strain>
    </source>
</reference>
<dbReference type="InterPro" id="IPR011006">
    <property type="entry name" value="CheY-like_superfamily"/>
</dbReference>